<feature type="region of interest" description="Disordered" evidence="5">
    <location>
        <begin position="327"/>
        <end position="406"/>
    </location>
</feature>
<dbReference type="GO" id="GO:0032300">
    <property type="term" value="C:mismatch repair complex"/>
    <property type="evidence" value="ECO:0007669"/>
    <property type="project" value="InterPro"/>
</dbReference>
<accession>A0A4R6U9H4</accession>
<dbReference type="SUPFAM" id="SSF55874">
    <property type="entry name" value="ATPase domain of HSP90 chaperone/DNA topoisomerase II/histidine kinase"/>
    <property type="match status" value="1"/>
</dbReference>
<evidence type="ECO:0000313" key="8">
    <source>
        <dbReference type="EMBL" id="TDQ39724.1"/>
    </source>
</evidence>
<evidence type="ECO:0000256" key="5">
    <source>
        <dbReference type="SAM" id="MobiDB-lite"/>
    </source>
</evidence>
<dbReference type="NCBIfam" id="TIGR00585">
    <property type="entry name" value="mutl"/>
    <property type="match status" value="1"/>
</dbReference>
<gene>
    <name evidence="4" type="primary">mutL</name>
    <name evidence="8" type="ORF">EV213_10791</name>
</gene>
<dbReference type="InterPro" id="IPR038973">
    <property type="entry name" value="MutL/Mlh/Pms-like"/>
</dbReference>
<dbReference type="InterPro" id="IPR037198">
    <property type="entry name" value="MutL_C_sf"/>
</dbReference>
<dbReference type="InterPro" id="IPR014721">
    <property type="entry name" value="Ribsml_uS5_D2-typ_fold_subgr"/>
</dbReference>
<comment type="caution">
    <text evidence="8">The sequence shown here is derived from an EMBL/GenBank/DDBJ whole genome shotgun (WGS) entry which is preliminary data.</text>
</comment>
<evidence type="ECO:0000256" key="1">
    <source>
        <dbReference type="ARBA" id="ARBA00006082"/>
    </source>
</evidence>
<feature type="compositionally biased region" description="Basic and acidic residues" evidence="5">
    <location>
        <begin position="386"/>
        <end position="404"/>
    </location>
</feature>
<dbReference type="InterPro" id="IPR042121">
    <property type="entry name" value="MutL_C_regsub"/>
</dbReference>
<dbReference type="Gene3D" id="3.30.230.10">
    <property type="match status" value="1"/>
</dbReference>
<dbReference type="EMBL" id="SNYJ01000007">
    <property type="protein sequence ID" value="TDQ39724.1"/>
    <property type="molecule type" value="Genomic_DNA"/>
</dbReference>
<keyword evidence="3 4" id="KW-0234">DNA repair</keyword>
<evidence type="ECO:0000256" key="3">
    <source>
        <dbReference type="ARBA" id="ARBA00023204"/>
    </source>
</evidence>
<dbReference type="SMART" id="SM00853">
    <property type="entry name" value="MutL_C"/>
    <property type="match status" value="1"/>
</dbReference>
<feature type="domain" description="DNA mismatch repair protein S5" evidence="7">
    <location>
        <begin position="208"/>
        <end position="326"/>
    </location>
</feature>
<dbReference type="InterPro" id="IPR002099">
    <property type="entry name" value="MutL/Mlh/PMS"/>
</dbReference>
<comment type="function">
    <text evidence="4">This protein is involved in the repair of mismatches in DNA. It is required for dam-dependent methyl-directed DNA mismatch repair. May act as a 'molecular matchmaker', a protein that promotes the formation of a stable complex between two or more DNA-binding proteins in an ATP-dependent manner without itself being part of a final effector complex.</text>
</comment>
<dbReference type="InterPro" id="IPR014762">
    <property type="entry name" value="DNA_mismatch_repair_CS"/>
</dbReference>
<dbReference type="AlphaFoldDB" id="A0A4R6U9H4"/>
<dbReference type="InterPro" id="IPR020667">
    <property type="entry name" value="DNA_mismatch_repair_MutL"/>
</dbReference>
<feature type="compositionally biased region" description="Polar residues" evidence="5">
    <location>
        <begin position="363"/>
        <end position="382"/>
    </location>
</feature>
<dbReference type="Pfam" id="PF13589">
    <property type="entry name" value="HATPase_c_3"/>
    <property type="match status" value="1"/>
</dbReference>
<evidence type="ECO:0000256" key="4">
    <source>
        <dbReference type="HAMAP-Rule" id="MF_00149"/>
    </source>
</evidence>
<dbReference type="Gene3D" id="3.30.1370.100">
    <property type="entry name" value="MutL, C-terminal domain, regulatory subdomain"/>
    <property type="match status" value="1"/>
</dbReference>
<evidence type="ECO:0000313" key="9">
    <source>
        <dbReference type="Proteomes" id="UP000295632"/>
    </source>
</evidence>
<dbReference type="PANTHER" id="PTHR10073:SF12">
    <property type="entry name" value="DNA MISMATCH REPAIR PROTEIN MLH1"/>
    <property type="match status" value="1"/>
</dbReference>
<dbReference type="InterPro" id="IPR013507">
    <property type="entry name" value="DNA_mismatch_S5_2-like"/>
</dbReference>
<name>A0A4R6U9H4_9BACI</name>
<dbReference type="Pfam" id="PF08676">
    <property type="entry name" value="MutL_C"/>
    <property type="match status" value="1"/>
</dbReference>
<proteinExistence type="inferred from homology"/>
<dbReference type="Gene3D" id="3.30.1540.20">
    <property type="entry name" value="MutL, C-terminal domain, dimerisation subdomain"/>
    <property type="match status" value="1"/>
</dbReference>
<dbReference type="SUPFAM" id="SSF54211">
    <property type="entry name" value="Ribosomal protein S5 domain 2-like"/>
    <property type="match status" value="1"/>
</dbReference>
<dbReference type="InterPro" id="IPR020568">
    <property type="entry name" value="Ribosomal_Su5_D2-typ_SF"/>
</dbReference>
<dbReference type="Gene3D" id="3.30.565.10">
    <property type="entry name" value="Histidine kinase-like ATPase, C-terminal domain"/>
    <property type="match status" value="1"/>
</dbReference>
<dbReference type="GO" id="GO:0005524">
    <property type="term" value="F:ATP binding"/>
    <property type="evidence" value="ECO:0007669"/>
    <property type="project" value="InterPro"/>
</dbReference>
<evidence type="ECO:0000256" key="2">
    <source>
        <dbReference type="ARBA" id="ARBA00022763"/>
    </source>
</evidence>
<dbReference type="OrthoDB" id="9763467at2"/>
<dbReference type="GO" id="GO:0006298">
    <property type="term" value="P:mismatch repair"/>
    <property type="evidence" value="ECO:0007669"/>
    <property type="project" value="UniProtKB-UniRule"/>
</dbReference>
<sequence>MGLIRQMNHQLSDKIAAGEVVERPASVVKELLENAVDAKATKVDVHVEEAGLGMIRVIDNGVGMDEEDALLAFKRHATSKLQDEHDLFRIRTLGFRGEALPSIASVSHMVLSTSTGEGPGTEVHMTGGSIVEAKKSHSRQGTDVRVSSLFFNTPARLKYVRSLHTELGHITEAVNRVAVACPHIQFSLVHEGKELLKTSGNGRYDQVLGHLYGMDVAKALVPVEAETSNFVLSGFAAKPTITRASRHYFSLVLNQRYVKNIPLFQAVMQGYKTLLPIGRYPVGVLSIEMDPMLMDANVHPSKLEVRLSMEKELCALVTEALEKSLRKSPLTPEATRPKAHKTTSIQESIRLDTPPANYRKPSLPQSPTQQEASSHNAENSPSAPAVEREEEQRHASESFEHTELAESMSPYVSAEPYEMPELEVVGQHHGTYILAQSVEGLFIIDQHAAQERIKYEFYKQKLGEHTHELQDLALPLTMTFRQHDYLALLEHKDLLLNLGLAVEDFGEGSLLLRSHPVWFPHGKEEEAAQDVIQKVLDTPSVTLEEIREEAAILMSCKKSIKANMYLRKEDMQTLVNDLRKAKDPYTCPHGRPVIVKFSEYELKKMFKRVM</sequence>
<dbReference type="GO" id="GO:0140664">
    <property type="term" value="F:ATP-dependent DNA damage sensor activity"/>
    <property type="evidence" value="ECO:0007669"/>
    <property type="project" value="InterPro"/>
</dbReference>
<dbReference type="InterPro" id="IPR014790">
    <property type="entry name" value="MutL_C"/>
</dbReference>
<comment type="similarity">
    <text evidence="1 4">Belongs to the DNA mismatch repair MutL/HexB family.</text>
</comment>
<dbReference type="Proteomes" id="UP000295632">
    <property type="component" value="Unassembled WGS sequence"/>
</dbReference>
<protein>
    <recommendedName>
        <fullName evidence="4">DNA mismatch repair protein MutL</fullName>
    </recommendedName>
</protein>
<keyword evidence="9" id="KW-1185">Reference proteome</keyword>
<dbReference type="Pfam" id="PF01119">
    <property type="entry name" value="DNA_mis_repair"/>
    <property type="match status" value="1"/>
</dbReference>
<dbReference type="NCBIfam" id="NF000950">
    <property type="entry name" value="PRK00095.1-3"/>
    <property type="match status" value="1"/>
</dbReference>
<dbReference type="InterPro" id="IPR042120">
    <property type="entry name" value="MutL_C_dimsub"/>
</dbReference>
<dbReference type="RefSeq" id="WP_133580402.1">
    <property type="nucleotide sequence ID" value="NZ_SNYJ01000007.1"/>
</dbReference>
<dbReference type="InterPro" id="IPR036890">
    <property type="entry name" value="HATPase_C_sf"/>
</dbReference>
<dbReference type="CDD" id="cd16926">
    <property type="entry name" value="HATPase_MutL-MLH-PMS-like"/>
    <property type="match status" value="1"/>
</dbReference>
<dbReference type="SUPFAM" id="SSF118116">
    <property type="entry name" value="DNA mismatch repair protein MutL"/>
    <property type="match status" value="1"/>
</dbReference>
<dbReference type="HAMAP" id="MF_00149">
    <property type="entry name" value="DNA_mis_repair"/>
    <property type="match status" value="1"/>
</dbReference>
<dbReference type="FunFam" id="3.30.565.10:FF:000003">
    <property type="entry name" value="DNA mismatch repair endonuclease MutL"/>
    <property type="match status" value="1"/>
</dbReference>
<evidence type="ECO:0000259" key="6">
    <source>
        <dbReference type="SMART" id="SM00853"/>
    </source>
</evidence>
<dbReference type="SMART" id="SM01340">
    <property type="entry name" value="DNA_mis_repair"/>
    <property type="match status" value="1"/>
</dbReference>
<organism evidence="8 9">
    <name type="scientific">Aureibacillus halotolerans</name>
    <dbReference type="NCBI Taxonomy" id="1508390"/>
    <lineage>
        <taxon>Bacteria</taxon>
        <taxon>Bacillati</taxon>
        <taxon>Bacillota</taxon>
        <taxon>Bacilli</taxon>
        <taxon>Bacillales</taxon>
        <taxon>Bacillaceae</taxon>
        <taxon>Aureibacillus</taxon>
    </lineage>
</organism>
<dbReference type="GO" id="GO:0016887">
    <property type="term" value="F:ATP hydrolysis activity"/>
    <property type="evidence" value="ECO:0007669"/>
    <property type="project" value="InterPro"/>
</dbReference>
<dbReference type="GO" id="GO:0030983">
    <property type="term" value="F:mismatched DNA binding"/>
    <property type="evidence" value="ECO:0007669"/>
    <property type="project" value="InterPro"/>
</dbReference>
<reference evidence="8 9" key="1">
    <citation type="submission" date="2019-03" db="EMBL/GenBank/DDBJ databases">
        <title>Genomic Encyclopedia of Type Strains, Phase IV (KMG-IV): sequencing the most valuable type-strain genomes for metagenomic binning, comparative biology and taxonomic classification.</title>
        <authorList>
            <person name="Goeker M."/>
        </authorList>
    </citation>
    <scope>NUCLEOTIDE SEQUENCE [LARGE SCALE GENOMIC DNA]</scope>
    <source>
        <strain evidence="8 9">DSM 28697</strain>
    </source>
</reference>
<dbReference type="PANTHER" id="PTHR10073">
    <property type="entry name" value="DNA MISMATCH REPAIR PROTEIN MLH, PMS, MUTL"/>
    <property type="match status" value="1"/>
</dbReference>
<evidence type="ECO:0000259" key="7">
    <source>
        <dbReference type="SMART" id="SM01340"/>
    </source>
</evidence>
<keyword evidence="2 4" id="KW-0227">DNA damage</keyword>
<dbReference type="PROSITE" id="PS00058">
    <property type="entry name" value="DNA_MISMATCH_REPAIR_1"/>
    <property type="match status" value="1"/>
</dbReference>
<feature type="domain" description="MutL C-terminal dimerisation" evidence="6">
    <location>
        <begin position="424"/>
        <end position="566"/>
    </location>
</feature>
<dbReference type="CDD" id="cd00782">
    <property type="entry name" value="MutL_Trans"/>
    <property type="match status" value="1"/>
</dbReference>